<dbReference type="InterPro" id="IPR017853">
    <property type="entry name" value="GH"/>
</dbReference>
<proteinExistence type="inferred from homology"/>
<organism evidence="7 8">
    <name type="scientific">Chengkuizengella axinellae</name>
    <dbReference type="NCBI Taxonomy" id="3064388"/>
    <lineage>
        <taxon>Bacteria</taxon>
        <taxon>Bacillati</taxon>
        <taxon>Bacillota</taxon>
        <taxon>Bacilli</taxon>
        <taxon>Bacillales</taxon>
        <taxon>Paenibacillaceae</taxon>
        <taxon>Chengkuizengella</taxon>
    </lineage>
</organism>
<dbReference type="Pfam" id="PF02055">
    <property type="entry name" value="Glyco_hydro_30"/>
    <property type="match status" value="1"/>
</dbReference>
<gene>
    <name evidence="7" type="ORF">Q5Y73_07170</name>
</gene>
<evidence type="ECO:0000256" key="4">
    <source>
        <dbReference type="RuleBase" id="RU361188"/>
    </source>
</evidence>
<name>A0ABT9IWY4_9BACL</name>
<evidence type="ECO:0000313" key="7">
    <source>
        <dbReference type="EMBL" id="MDP5273880.1"/>
    </source>
</evidence>
<reference evidence="7 8" key="1">
    <citation type="submission" date="2023-08" db="EMBL/GenBank/DDBJ databases">
        <authorList>
            <person name="Park J.-S."/>
        </authorList>
    </citation>
    <scope>NUCLEOTIDE SEQUENCE [LARGE SCALE GENOMIC DNA]</scope>
    <source>
        <strain evidence="7 8">2205SS18-9</strain>
    </source>
</reference>
<dbReference type="Gene3D" id="3.20.20.80">
    <property type="entry name" value="Glycosidases"/>
    <property type="match status" value="1"/>
</dbReference>
<dbReference type="Proteomes" id="UP001231941">
    <property type="component" value="Unassembled WGS sequence"/>
</dbReference>
<dbReference type="PRINTS" id="PR00843">
    <property type="entry name" value="GLHYDRLASE30"/>
</dbReference>
<feature type="domain" description="Glycosyl hydrolase family 30 beta sandwich" evidence="6">
    <location>
        <begin position="381"/>
        <end position="442"/>
    </location>
</feature>
<keyword evidence="3 4" id="KW-0378">Hydrolase</keyword>
<dbReference type="InterPro" id="IPR013780">
    <property type="entry name" value="Glyco_hydro_b"/>
</dbReference>
<sequence>MEAKVIRTAKNTGDRFTEKQSLHLKEEFNNNIPVLAINPEVTFQEHMGFGGAFTEAAAYTLSEMSEEKRAEAIKKYFDPKEGLGYTLGRVHIHSCDFALGNYTYIEEGDTELSTYDMSHEDKWVVPMVNDATKVAGQELTILASPWSPPAFMKSNKEMNYGGYLLPEFRQAWANYYVKFIEGMKDRGIDIWGVSVQNEPAAIQKWDSCIYTSKDERDFVRDHLGPTFEKAGMAEKAIVIWDHNRDEIVERASTVLRDEEAAKYVWGTGNHWYVSEEFENLSVIHDLFPDKHILFTEGCQEGGPKPGEWFTGERYGRNIIGDFNNWSRGWLDWNLVLNEEGGPNHVGNLCDAPILADRQKDELIINSSYYYIGHFSKFIRPGAKRIQHSMNLPENVYATAFQNTDGSIAVVVQNERDHLQEFSLVHDKKGAEVVVPEHSITTFIL</sequence>
<dbReference type="PANTHER" id="PTHR11069">
    <property type="entry name" value="GLUCOSYLCERAMIDASE"/>
    <property type="match status" value="1"/>
</dbReference>
<evidence type="ECO:0000313" key="8">
    <source>
        <dbReference type="Proteomes" id="UP001231941"/>
    </source>
</evidence>
<dbReference type="Pfam" id="PF17189">
    <property type="entry name" value="Glyco_hydro_30C"/>
    <property type="match status" value="1"/>
</dbReference>
<dbReference type="RefSeq" id="WP_305991177.1">
    <property type="nucleotide sequence ID" value="NZ_JAVAMP010000002.1"/>
</dbReference>
<dbReference type="PANTHER" id="PTHR11069:SF23">
    <property type="entry name" value="LYSOSOMAL ACID GLUCOSYLCERAMIDASE"/>
    <property type="match status" value="1"/>
</dbReference>
<keyword evidence="4" id="KW-0326">Glycosidase</keyword>
<evidence type="ECO:0000259" key="6">
    <source>
        <dbReference type="Pfam" id="PF17189"/>
    </source>
</evidence>
<dbReference type="GO" id="GO:0016787">
    <property type="term" value="F:hydrolase activity"/>
    <property type="evidence" value="ECO:0007669"/>
    <property type="project" value="UniProtKB-KW"/>
</dbReference>
<dbReference type="EMBL" id="JAVAMP010000002">
    <property type="protein sequence ID" value="MDP5273880.1"/>
    <property type="molecule type" value="Genomic_DNA"/>
</dbReference>
<dbReference type="SUPFAM" id="SSF51445">
    <property type="entry name" value="(Trans)glycosidases"/>
    <property type="match status" value="1"/>
</dbReference>
<accession>A0ABT9IWY4</accession>
<dbReference type="InterPro" id="IPR033453">
    <property type="entry name" value="Glyco_hydro_30_TIM-barrel"/>
</dbReference>
<keyword evidence="2" id="KW-0732">Signal</keyword>
<feature type="domain" description="Glycosyl hydrolase family 30 TIM-barrel" evidence="5">
    <location>
        <begin position="48"/>
        <end position="378"/>
    </location>
</feature>
<evidence type="ECO:0000256" key="1">
    <source>
        <dbReference type="ARBA" id="ARBA00005382"/>
    </source>
</evidence>
<comment type="caution">
    <text evidence="7">The sequence shown here is derived from an EMBL/GenBank/DDBJ whole genome shotgun (WGS) entry which is preliminary data.</text>
</comment>
<protein>
    <submittedName>
        <fullName evidence="7">Glycoside hydrolase family 30 protein</fullName>
    </submittedName>
</protein>
<dbReference type="InterPro" id="IPR033452">
    <property type="entry name" value="GH30_C"/>
</dbReference>
<evidence type="ECO:0000256" key="3">
    <source>
        <dbReference type="ARBA" id="ARBA00022801"/>
    </source>
</evidence>
<keyword evidence="8" id="KW-1185">Reference proteome</keyword>
<evidence type="ECO:0000256" key="2">
    <source>
        <dbReference type="ARBA" id="ARBA00022729"/>
    </source>
</evidence>
<evidence type="ECO:0000259" key="5">
    <source>
        <dbReference type="Pfam" id="PF02055"/>
    </source>
</evidence>
<comment type="similarity">
    <text evidence="1 4">Belongs to the glycosyl hydrolase 30 family.</text>
</comment>
<dbReference type="Gene3D" id="2.60.40.1180">
    <property type="entry name" value="Golgi alpha-mannosidase II"/>
    <property type="match status" value="1"/>
</dbReference>
<dbReference type="InterPro" id="IPR001139">
    <property type="entry name" value="Glyco_hydro_30"/>
</dbReference>